<reference evidence="1" key="1">
    <citation type="journal article" date="2020" name="bioRxiv">
        <title>Chromosome-level reference genome of the European wasp spider Argiope bruennichi: a resource for studies on range expansion and evolutionary adaptation.</title>
        <authorList>
            <person name="Sheffer M.M."/>
            <person name="Hoppe A."/>
            <person name="Krehenwinkel H."/>
            <person name="Uhl G."/>
            <person name="Kuss A.W."/>
            <person name="Jensen L."/>
            <person name="Jensen C."/>
            <person name="Gillespie R.G."/>
            <person name="Hoff K.J."/>
            <person name="Prost S."/>
        </authorList>
    </citation>
    <scope>NUCLEOTIDE SEQUENCE</scope>
</reference>
<dbReference type="EMBL" id="JABXBU010002227">
    <property type="protein sequence ID" value="KAF8774822.1"/>
    <property type="molecule type" value="Genomic_DNA"/>
</dbReference>
<accession>A0A8T0ELF0</accession>
<organism evidence="1 2">
    <name type="scientific">Argiope bruennichi</name>
    <name type="common">Wasp spider</name>
    <name type="synonym">Aranea bruennichi</name>
    <dbReference type="NCBI Taxonomy" id="94029"/>
    <lineage>
        <taxon>Eukaryota</taxon>
        <taxon>Metazoa</taxon>
        <taxon>Ecdysozoa</taxon>
        <taxon>Arthropoda</taxon>
        <taxon>Chelicerata</taxon>
        <taxon>Arachnida</taxon>
        <taxon>Araneae</taxon>
        <taxon>Araneomorphae</taxon>
        <taxon>Entelegynae</taxon>
        <taxon>Araneoidea</taxon>
        <taxon>Araneidae</taxon>
        <taxon>Argiope</taxon>
    </lineage>
</organism>
<proteinExistence type="predicted"/>
<sequence>MGGRRELTKEGTNTCCLFCNEKDWGQYIKPHLELTRITGSLQITSPPFVWGNSFPDPSFSFRASSWLPTFQGGFIGTPLSGWTASEVSAQQIRQRSLWIAVISYKSIPFIPHWLYEHLAHDLH</sequence>
<keyword evidence="2" id="KW-1185">Reference proteome</keyword>
<name>A0A8T0ELF0_ARGBR</name>
<dbReference type="AlphaFoldDB" id="A0A8T0ELF0"/>
<evidence type="ECO:0000313" key="2">
    <source>
        <dbReference type="Proteomes" id="UP000807504"/>
    </source>
</evidence>
<gene>
    <name evidence="1" type="ORF">HNY73_017335</name>
</gene>
<dbReference type="Proteomes" id="UP000807504">
    <property type="component" value="Unassembled WGS sequence"/>
</dbReference>
<comment type="caution">
    <text evidence="1">The sequence shown here is derived from an EMBL/GenBank/DDBJ whole genome shotgun (WGS) entry which is preliminary data.</text>
</comment>
<reference evidence="1" key="2">
    <citation type="submission" date="2020-06" db="EMBL/GenBank/DDBJ databases">
        <authorList>
            <person name="Sheffer M."/>
        </authorList>
    </citation>
    <scope>NUCLEOTIDE SEQUENCE</scope>
</reference>
<evidence type="ECO:0000313" key="1">
    <source>
        <dbReference type="EMBL" id="KAF8774822.1"/>
    </source>
</evidence>
<protein>
    <submittedName>
        <fullName evidence="1">Uncharacterized protein</fullName>
    </submittedName>
</protein>